<evidence type="ECO:0000256" key="5">
    <source>
        <dbReference type="ARBA" id="ARBA00023136"/>
    </source>
</evidence>
<feature type="transmembrane region" description="Helical" evidence="6">
    <location>
        <begin position="212"/>
        <end position="234"/>
    </location>
</feature>
<proteinExistence type="predicted"/>
<accession>A0A1T4YE18</accession>
<keyword evidence="8" id="KW-1185">Reference proteome</keyword>
<dbReference type="InterPro" id="IPR043428">
    <property type="entry name" value="LivM-like"/>
</dbReference>
<dbReference type="STRING" id="1147123.SAMN05443428_1368"/>
<evidence type="ECO:0000256" key="4">
    <source>
        <dbReference type="ARBA" id="ARBA00022989"/>
    </source>
</evidence>
<feature type="transmembrane region" description="Helical" evidence="6">
    <location>
        <begin position="246"/>
        <end position="268"/>
    </location>
</feature>
<evidence type="ECO:0000256" key="1">
    <source>
        <dbReference type="ARBA" id="ARBA00004651"/>
    </source>
</evidence>
<name>A0A1T4YE18_9CLOT</name>
<feature type="transmembrane region" description="Helical" evidence="6">
    <location>
        <begin position="31"/>
        <end position="52"/>
    </location>
</feature>
<evidence type="ECO:0000256" key="3">
    <source>
        <dbReference type="ARBA" id="ARBA00022692"/>
    </source>
</evidence>
<comment type="subcellular location">
    <subcellularLocation>
        <location evidence="1">Cell membrane</location>
        <topology evidence="1">Multi-pass membrane protein</topology>
    </subcellularLocation>
</comment>
<dbReference type="GO" id="GO:0005886">
    <property type="term" value="C:plasma membrane"/>
    <property type="evidence" value="ECO:0007669"/>
    <property type="project" value="UniProtKB-SubCell"/>
</dbReference>
<sequence length="294" mass="31498">MDAYIQGILILSGINLMAVLGLSLLTGFTGLFSFGHAGFMAIGGYTAAAMTVKYHMPFIPALLIGAIAASFVSAIIGALTLKLKGDYFCIATLGFGEATRLILDNVQYFGGARGWPGIPAYTNLTNVVIINIIAIVLLANLIRSKHGRNMIAVREEELASQIAGINVFKYKLISLMISAAYAGIAGGLMAHYMTFLQPKMFALTKSTELTIIVIFGGLGSISGSVLGALVLTSLPEILRAFSNWRLVIYGLAVIIIMITRPEGLMGGYEFTPQSMKKLFSNLKGKRLKSSEGRE</sequence>
<feature type="transmembrane region" description="Helical" evidence="6">
    <location>
        <begin position="172"/>
        <end position="192"/>
    </location>
</feature>
<keyword evidence="3 6" id="KW-0812">Transmembrane</keyword>
<dbReference type="Proteomes" id="UP000190105">
    <property type="component" value="Unassembled WGS sequence"/>
</dbReference>
<feature type="transmembrane region" description="Helical" evidence="6">
    <location>
        <begin position="7"/>
        <end position="25"/>
    </location>
</feature>
<dbReference type="Pfam" id="PF02653">
    <property type="entry name" value="BPD_transp_2"/>
    <property type="match status" value="1"/>
</dbReference>
<keyword evidence="4 6" id="KW-1133">Transmembrane helix</keyword>
<dbReference type="AlphaFoldDB" id="A0A1T4YE18"/>
<dbReference type="CDD" id="cd06581">
    <property type="entry name" value="TM_PBP1_LivM_like"/>
    <property type="match status" value="1"/>
</dbReference>
<dbReference type="RefSeq" id="WP_078697716.1">
    <property type="nucleotide sequence ID" value="NZ_FUYH01000036.1"/>
</dbReference>
<dbReference type="PANTHER" id="PTHR30482:SF10">
    <property type="entry name" value="HIGH-AFFINITY BRANCHED-CHAIN AMINO ACID TRANSPORT PROTEIN BRAE"/>
    <property type="match status" value="1"/>
</dbReference>
<dbReference type="EMBL" id="FUYH01000036">
    <property type="protein sequence ID" value="SKA99495.1"/>
    <property type="molecule type" value="Genomic_DNA"/>
</dbReference>
<keyword evidence="5 6" id="KW-0472">Membrane</keyword>
<protein>
    <submittedName>
        <fullName evidence="7">Amino acid/amide ABC transporter membrane protein 2, HAAT family</fullName>
    </submittedName>
</protein>
<evidence type="ECO:0000256" key="6">
    <source>
        <dbReference type="SAM" id="Phobius"/>
    </source>
</evidence>
<dbReference type="PANTHER" id="PTHR30482">
    <property type="entry name" value="HIGH-AFFINITY BRANCHED-CHAIN AMINO ACID TRANSPORT SYSTEM PERMEASE"/>
    <property type="match status" value="1"/>
</dbReference>
<gene>
    <name evidence="7" type="ORF">SAMN05443428_1368</name>
</gene>
<feature type="transmembrane region" description="Helical" evidence="6">
    <location>
        <begin position="124"/>
        <end position="142"/>
    </location>
</feature>
<evidence type="ECO:0000313" key="7">
    <source>
        <dbReference type="EMBL" id="SKA99495.1"/>
    </source>
</evidence>
<dbReference type="InterPro" id="IPR001851">
    <property type="entry name" value="ABC_transp_permease"/>
</dbReference>
<feature type="transmembrane region" description="Helical" evidence="6">
    <location>
        <begin position="59"/>
        <end position="79"/>
    </location>
</feature>
<dbReference type="OrthoDB" id="9789927at2"/>
<evidence type="ECO:0000313" key="8">
    <source>
        <dbReference type="Proteomes" id="UP000190105"/>
    </source>
</evidence>
<keyword evidence="2" id="KW-1003">Cell membrane</keyword>
<dbReference type="GO" id="GO:0015658">
    <property type="term" value="F:branched-chain amino acid transmembrane transporter activity"/>
    <property type="evidence" value="ECO:0007669"/>
    <property type="project" value="InterPro"/>
</dbReference>
<organism evidence="7 8">
    <name type="scientific">Caloramator quimbayensis</name>
    <dbReference type="NCBI Taxonomy" id="1147123"/>
    <lineage>
        <taxon>Bacteria</taxon>
        <taxon>Bacillati</taxon>
        <taxon>Bacillota</taxon>
        <taxon>Clostridia</taxon>
        <taxon>Eubacteriales</taxon>
        <taxon>Clostridiaceae</taxon>
        <taxon>Caloramator</taxon>
    </lineage>
</organism>
<reference evidence="8" key="1">
    <citation type="submission" date="2017-02" db="EMBL/GenBank/DDBJ databases">
        <authorList>
            <person name="Varghese N."/>
            <person name="Submissions S."/>
        </authorList>
    </citation>
    <scope>NUCLEOTIDE SEQUENCE [LARGE SCALE GENOMIC DNA]</scope>
    <source>
        <strain evidence="8">USBA 833</strain>
    </source>
</reference>
<evidence type="ECO:0000256" key="2">
    <source>
        <dbReference type="ARBA" id="ARBA00022475"/>
    </source>
</evidence>